<accession>A0ABT1S3N4</accession>
<name>A0ABT1S3N4_9FIRM</name>
<evidence type="ECO:0000256" key="1">
    <source>
        <dbReference type="ARBA" id="ARBA00006975"/>
    </source>
</evidence>
<organism evidence="5 6">
    <name type="scientific">Neglectibacter timonensis</name>
    <dbReference type="NCBI Taxonomy" id="1776382"/>
    <lineage>
        <taxon>Bacteria</taxon>
        <taxon>Bacillati</taxon>
        <taxon>Bacillota</taxon>
        <taxon>Clostridia</taxon>
        <taxon>Eubacteriales</taxon>
        <taxon>Oscillospiraceae</taxon>
        <taxon>Neglectibacter</taxon>
    </lineage>
</organism>
<keyword evidence="3" id="KW-0963">Cytoplasm</keyword>
<dbReference type="Gene3D" id="2.30.33.40">
    <property type="entry name" value="GroES chaperonin"/>
    <property type="match status" value="1"/>
</dbReference>
<dbReference type="CDD" id="cd00320">
    <property type="entry name" value="cpn10"/>
    <property type="match status" value="1"/>
</dbReference>
<keyword evidence="6" id="KW-1185">Reference proteome</keyword>
<dbReference type="GeneID" id="90533151"/>
<dbReference type="InterPro" id="IPR020818">
    <property type="entry name" value="Chaperonin_GroES"/>
</dbReference>
<dbReference type="HAMAP" id="MF_00580">
    <property type="entry name" value="CH10"/>
    <property type="match status" value="1"/>
</dbReference>
<evidence type="ECO:0000313" key="6">
    <source>
        <dbReference type="Proteomes" id="UP001524473"/>
    </source>
</evidence>
<dbReference type="NCBIfam" id="NF001531">
    <property type="entry name" value="PRK00364.2-2"/>
    <property type="match status" value="1"/>
</dbReference>
<comment type="subcellular location">
    <subcellularLocation>
        <location evidence="3">Cytoplasm</location>
    </subcellularLocation>
</comment>
<comment type="similarity">
    <text evidence="1 3 4">Belongs to the GroES chaperonin family.</text>
</comment>
<dbReference type="EMBL" id="JANFZH010000054">
    <property type="protein sequence ID" value="MCQ4841526.1"/>
    <property type="molecule type" value="Genomic_DNA"/>
</dbReference>
<dbReference type="PRINTS" id="PR00297">
    <property type="entry name" value="CHAPERONIN10"/>
</dbReference>
<dbReference type="PROSITE" id="PS00681">
    <property type="entry name" value="CHAPERONINS_CPN10"/>
    <property type="match status" value="1"/>
</dbReference>
<dbReference type="PANTHER" id="PTHR10772">
    <property type="entry name" value="10 KDA HEAT SHOCK PROTEIN"/>
    <property type="match status" value="1"/>
</dbReference>
<dbReference type="Pfam" id="PF00166">
    <property type="entry name" value="Cpn10"/>
    <property type="match status" value="1"/>
</dbReference>
<comment type="function">
    <text evidence="3 4">Together with the chaperonin GroEL, plays an essential role in assisting protein folding. The GroEL-GroES system forms a nano-cage that allows encapsulation of the non-native substrate proteins and provides a physical environment optimized to promote and accelerate protein folding. GroES binds to the apical surface of the GroEL ring, thereby capping the opening of the GroEL channel.</text>
</comment>
<dbReference type="RefSeq" id="WP_066866015.1">
    <property type="nucleotide sequence ID" value="NZ_CABKVV010000014.1"/>
</dbReference>
<comment type="caution">
    <text evidence="5">The sequence shown here is derived from an EMBL/GenBank/DDBJ whole genome shotgun (WGS) entry which is preliminary data.</text>
</comment>
<dbReference type="PANTHER" id="PTHR10772:SF58">
    <property type="entry name" value="CO-CHAPERONIN GROES"/>
    <property type="match status" value="1"/>
</dbReference>
<dbReference type="SMART" id="SM00883">
    <property type="entry name" value="Cpn10"/>
    <property type="match status" value="1"/>
</dbReference>
<protein>
    <recommendedName>
        <fullName evidence="3">Co-chaperonin GroES</fullName>
    </recommendedName>
    <alternativeName>
        <fullName evidence="3">10 kDa chaperonin</fullName>
    </alternativeName>
    <alternativeName>
        <fullName evidence="3">Chaperonin-10</fullName>
        <shortName evidence="3">Cpn10</shortName>
    </alternativeName>
</protein>
<dbReference type="InterPro" id="IPR018369">
    <property type="entry name" value="Chaprnonin_Cpn10_CS"/>
</dbReference>
<sequence>MTIRPLSDRVLLKAEEAEETTKSGIVLAAKAVEKPQIASVIAVGPGGEVDGKEVKMYLKEGDRVIAAKYSGTEVKIDGEEYTIVRQSDILAVVE</sequence>
<reference evidence="5 6" key="1">
    <citation type="submission" date="2022-06" db="EMBL/GenBank/DDBJ databases">
        <title>Isolation of gut microbiota from human fecal samples.</title>
        <authorList>
            <person name="Pamer E.G."/>
            <person name="Barat B."/>
            <person name="Waligurski E."/>
            <person name="Medina S."/>
            <person name="Paddock L."/>
            <person name="Mostad J."/>
        </authorList>
    </citation>
    <scope>NUCLEOTIDE SEQUENCE [LARGE SCALE GENOMIC DNA]</scope>
    <source>
        <strain evidence="5 6">DFI.9.73</strain>
    </source>
</reference>
<gene>
    <name evidence="3" type="primary">groES</name>
    <name evidence="3" type="synonym">groS</name>
    <name evidence="5" type="ORF">NE695_16575</name>
</gene>
<evidence type="ECO:0000256" key="3">
    <source>
        <dbReference type="HAMAP-Rule" id="MF_00580"/>
    </source>
</evidence>
<dbReference type="InterPro" id="IPR011032">
    <property type="entry name" value="GroES-like_sf"/>
</dbReference>
<evidence type="ECO:0000256" key="4">
    <source>
        <dbReference type="RuleBase" id="RU000535"/>
    </source>
</evidence>
<evidence type="ECO:0000313" key="5">
    <source>
        <dbReference type="EMBL" id="MCQ4841526.1"/>
    </source>
</evidence>
<dbReference type="InterPro" id="IPR037124">
    <property type="entry name" value="Chaperonin_GroES_sf"/>
</dbReference>
<dbReference type="SUPFAM" id="SSF50129">
    <property type="entry name" value="GroES-like"/>
    <property type="match status" value="1"/>
</dbReference>
<evidence type="ECO:0000256" key="2">
    <source>
        <dbReference type="ARBA" id="ARBA00023186"/>
    </source>
</evidence>
<dbReference type="Proteomes" id="UP001524473">
    <property type="component" value="Unassembled WGS sequence"/>
</dbReference>
<comment type="subunit">
    <text evidence="3">Heptamer of 7 subunits arranged in a ring. Interacts with the chaperonin GroEL.</text>
</comment>
<proteinExistence type="inferred from homology"/>
<keyword evidence="2 3" id="KW-0143">Chaperone</keyword>